<name>M2LP28_BAUPA</name>
<dbReference type="EMBL" id="KB445556">
    <property type="protein sequence ID" value="EMC96127.1"/>
    <property type="molecule type" value="Genomic_DNA"/>
</dbReference>
<dbReference type="KEGG" id="bcom:BAUCODRAFT_34903"/>
<dbReference type="HOGENOM" id="CLU_1643391_0_0_1"/>
<dbReference type="Proteomes" id="UP000011761">
    <property type="component" value="Unassembled WGS sequence"/>
</dbReference>
<dbReference type="GeneID" id="19112555"/>
<dbReference type="RefSeq" id="XP_007676883.1">
    <property type="nucleotide sequence ID" value="XM_007678693.1"/>
</dbReference>
<sequence length="161" mass="17598">MSWSRRASSVRPKSEGSDRTVFVAPKTAEQTVQGYTSRRASRTQLEVRQVLLPASVFGFGGCLPAVCSGRTSLCVPKTAKQRVREPSTYQALSYLVVSPARSVQITWRTSAERSFSLSFGCALRSSFDGENDSCSVVKARDATLDSSRPKSSSLYARWAMA</sequence>
<evidence type="ECO:0000313" key="2">
    <source>
        <dbReference type="Proteomes" id="UP000011761"/>
    </source>
</evidence>
<accession>M2LP28</accession>
<organism evidence="1 2">
    <name type="scientific">Baudoinia panamericana (strain UAMH 10762)</name>
    <name type="common">Angels' share fungus</name>
    <name type="synonym">Baudoinia compniacensis (strain UAMH 10762)</name>
    <dbReference type="NCBI Taxonomy" id="717646"/>
    <lineage>
        <taxon>Eukaryota</taxon>
        <taxon>Fungi</taxon>
        <taxon>Dikarya</taxon>
        <taxon>Ascomycota</taxon>
        <taxon>Pezizomycotina</taxon>
        <taxon>Dothideomycetes</taxon>
        <taxon>Dothideomycetidae</taxon>
        <taxon>Mycosphaerellales</taxon>
        <taxon>Teratosphaeriaceae</taxon>
        <taxon>Baudoinia</taxon>
    </lineage>
</organism>
<proteinExistence type="predicted"/>
<evidence type="ECO:0000313" key="1">
    <source>
        <dbReference type="EMBL" id="EMC96127.1"/>
    </source>
</evidence>
<dbReference type="AlphaFoldDB" id="M2LP28"/>
<gene>
    <name evidence="1" type="ORF">BAUCODRAFT_34903</name>
</gene>
<protein>
    <submittedName>
        <fullName evidence="1">Uncharacterized protein</fullName>
    </submittedName>
</protein>
<reference evidence="1 2" key="1">
    <citation type="journal article" date="2012" name="PLoS Pathog.">
        <title>Diverse lifestyles and strategies of plant pathogenesis encoded in the genomes of eighteen Dothideomycetes fungi.</title>
        <authorList>
            <person name="Ohm R.A."/>
            <person name="Feau N."/>
            <person name="Henrissat B."/>
            <person name="Schoch C.L."/>
            <person name="Horwitz B.A."/>
            <person name="Barry K.W."/>
            <person name="Condon B.J."/>
            <person name="Copeland A.C."/>
            <person name="Dhillon B."/>
            <person name="Glaser F."/>
            <person name="Hesse C.N."/>
            <person name="Kosti I."/>
            <person name="LaButti K."/>
            <person name="Lindquist E.A."/>
            <person name="Lucas S."/>
            <person name="Salamov A.A."/>
            <person name="Bradshaw R.E."/>
            <person name="Ciuffetti L."/>
            <person name="Hamelin R.C."/>
            <person name="Kema G.H.J."/>
            <person name="Lawrence C."/>
            <person name="Scott J.A."/>
            <person name="Spatafora J.W."/>
            <person name="Turgeon B.G."/>
            <person name="de Wit P.J.G.M."/>
            <person name="Zhong S."/>
            <person name="Goodwin S.B."/>
            <person name="Grigoriev I.V."/>
        </authorList>
    </citation>
    <scope>NUCLEOTIDE SEQUENCE [LARGE SCALE GENOMIC DNA]</scope>
    <source>
        <strain evidence="1 2">UAMH 10762</strain>
    </source>
</reference>
<keyword evidence="2" id="KW-1185">Reference proteome</keyword>